<protein>
    <submittedName>
        <fullName evidence="2">Uncharacterized protein</fullName>
    </submittedName>
</protein>
<proteinExistence type="predicted"/>
<keyword evidence="1" id="KW-0472">Membrane</keyword>
<name>A0A223E3U6_9BACI</name>
<dbReference type="RefSeq" id="WP_094244922.1">
    <property type="nucleotide sequence ID" value="NZ_CP017703.1"/>
</dbReference>
<evidence type="ECO:0000313" key="3">
    <source>
        <dbReference type="Proteomes" id="UP000214606"/>
    </source>
</evidence>
<feature type="transmembrane region" description="Helical" evidence="1">
    <location>
        <begin position="30"/>
        <end position="50"/>
    </location>
</feature>
<evidence type="ECO:0000313" key="2">
    <source>
        <dbReference type="EMBL" id="ASS89893.1"/>
    </source>
</evidence>
<keyword evidence="1" id="KW-0812">Transmembrane</keyword>
<feature type="transmembrane region" description="Helical" evidence="1">
    <location>
        <begin position="167"/>
        <end position="186"/>
    </location>
</feature>
<organism evidence="2 3">
    <name type="scientific">Aeribacillus pallidus</name>
    <dbReference type="NCBI Taxonomy" id="33936"/>
    <lineage>
        <taxon>Bacteria</taxon>
        <taxon>Bacillati</taxon>
        <taxon>Bacillota</taxon>
        <taxon>Bacilli</taxon>
        <taxon>Bacillales</taxon>
        <taxon>Bacillaceae</taxon>
        <taxon>Aeribacillus</taxon>
    </lineage>
</organism>
<feature type="transmembrane region" description="Helical" evidence="1">
    <location>
        <begin position="56"/>
        <end position="76"/>
    </location>
</feature>
<keyword evidence="1" id="KW-1133">Transmembrane helix</keyword>
<gene>
    <name evidence="2" type="ORF">AP3564_06225</name>
</gene>
<dbReference type="AlphaFoldDB" id="A0A223E3U6"/>
<feature type="transmembrane region" description="Helical" evidence="1">
    <location>
        <begin position="88"/>
        <end position="113"/>
    </location>
</feature>
<dbReference type="Proteomes" id="UP000214606">
    <property type="component" value="Chromosome"/>
</dbReference>
<reference evidence="2 3" key="1">
    <citation type="submission" date="2016-10" db="EMBL/GenBank/DDBJ databases">
        <title>The whole genome sequencing and assembly of Aeribacillus pallidus KCTC3564 strain.</title>
        <authorList>
            <person name="Lee Y.-J."/>
            <person name="Park M.-K."/>
            <person name="Yi H."/>
            <person name="Bahn Y.-S."/>
            <person name="Kim J.F."/>
            <person name="Lee D.-W."/>
        </authorList>
    </citation>
    <scope>NUCLEOTIDE SEQUENCE [LARGE SCALE GENOMIC DNA]</scope>
    <source>
        <strain evidence="2 3">KCTC3564</strain>
    </source>
</reference>
<evidence type="ECO:0000256" key="1">
    <source>
        <dbReference type="SAM" id="Phobius"/>
    </source>
</evidence>
<feature type="transmembrane region" description="Helical" evidence="1">
    <location>
        <begin position="119"/>
        <end position="138"/>
    </location>
</feature>
<accession>A0A223E3U6</accession>
<dbReference type="EMBL" id="CP017703">
    <property type="protein sequence ID" value="ASS89893.1"/>
    <property type="molecule type" value="Genomic_DNA"/>
</dbReference>
<sequence length="252" mass="29571">MKIDTAIKREHLPTYVQEHLMFFDSLQKNGLVAGITFAGLDVLIAVPLFYPTNNIFFWALFPFLLFINIWAIRLLFKNFYSIQYELILFIGSIGAIGSYTYYLLALKMAYHYVNITEPIYYITSIAIFIISVISLIVYQIKKYSNIQPVNNKERELEETIKERKEKYYSVAAIFPALGYFVAQNWIVKSVDLALGILVLVFYLMSFFYAYIGAKFFHRYFFMKANPNFVYLLKPSKSEIKEMRKKGKEIIIK</sequence>
<feature type="transmembrane region" description="Helical" evidence="1">
    <location>
        <begin position="192"/>
        <end position="213"/>
    </location>
</feature>
<dbReference type="KEGG" id="apak:AP3564_06225"/>